<dbReference type="Proteomes" id="UP000265703">
    <property type="component" value="Unassembled WGS sequence"/>
</dbReference>
<dbReference type="CDD" id="cd00105">
    <property type="entry name" value="KH-I"/>
    <property type="match status" value="1"/>
</dbReference>
<evidence type="ECO:0000256" key="1">
    <source>
        <dbReference type="SAM" id="MobiDB-lite"/>
    </source>
</evidence>
<accession>A0A397TH70</accession>
<dbReference type="Pfam" id="PF25482">
    <property type="entry name" value="DUF7905"/>
    <property type="match status" value="1"/>
</dbReference>
<reference evidence="3 4" key="1">
    <citation type="submission" date="2018-06" db="EMBL/GenBank/DDBJ databases">
        <title>Comparative genomics reveals the genomic features of Rhizophagus irregularis, R. cerebriforme, R. diaphanum and Gigaspora rosea, and their symbiotic lifestyle signature.</title>
        <authorList>
            <person name="Morin E."/>
            <person name="San Clemente H."/>
            <person name="Chen E.C.H."/>
            <person name="De La Providencia I."/>
            <person name="Hainaut M."/>
            <person name="Kuo A."/>
            <person name="Kohler A."/>
            <person name="Murat C."/>
            <person name="Tang N."/>
            <person name="Roy S."/>
            <person name="Loubradou J."/>
            <person name="Henrissat B."/>
            <person name="Grigoriev I.V."/>
            <person name="Corradi N."/>
            <person name="Roux C."/>
            <person name="Martin F.M."/>
        </authorList>
    </citation>
    <scope>NUCLEOTIDE SEQUENCE [LARGE SCALE GENOMIC DNA]</scope>
    <source>
        <strain evidence="3 4">DAOM 227022</strain>
    </source>
</reference>
<dbReference type="AlphaFoldDB" id="A0A397TH70"/>
<evidence type="ECO:0000313" key="4">
    <source>
        <dbReference type="Proteomes" id="UP000265703"/>
    </source>
</evidence>
<comment type="caution">
    <text evidence="3">The sequence shown here is derived from an EMBL/GenBank/DDBJ whole genome shotgun (WGS) entry which is preliminary data.</text>
</comment>
<evidence type="ECO:0000313" key="3">
    <source>
        <dbReference type="EMBL" id="RIA97600.1"/>
    </source>
</evidence>
<evidence type="ECO:0000259" key="2">
    <source>
        <dbReference type="Pfam" id="PF25482"/>
    </source>
</evidence>
<dbReference type="STRING" id="658196.A0A397TH70"/>
<name>A0A397TH70_9GLOM</name>
<gene>
    <name evidence="3" type="ORF">C1645_751980</name>
</gene>
<keyword evidence="4" id="KW-1185">Reference proteome</keyword>
<feature type="domain" description="DUF7905" evidence="2">
    <location>
        <begin position="273"/>
        <end position="568"/>
    </location>
</feature>
<protein>
    <recommendedName>
        <fullName evidence="2">DUF7905 domain-containing protein</fullName>
    </recommendedName>
</protein>
<feature type="compositionally biased region" description="Basic and acidic residues" evidence="1">
    <location>
        <begin position="91"/>
        <end position="111"/>
    </location>
</feature>
<dbReference type="InterPro" id="IPR057227">
    <property type="entry name" value="DUF7905"/>
</dbReference>
<sequence length="598" mass="69430">MPDEVWLIPPNVRAVDILGEKKTHIQRIEKSTNTHMCYNEEEAQIEIWGSREDIDQALKQWCTLAENVLAKELQERSKRKVKGWAKPAKALTEKQQRKMERREAREREERDYRGFPPEQKLYNGHFVFPNAEIPISRIIGEKEETLHPVRAETKCYMWYEPSSNLIKIVGDSYDSVEEATLRVKHLYIKVVASRSIPTIPNKENGVIYKGWVFHMIEPPHKPYKVRIANPPSWFHAPYDVPGLFKLLEPVYEGDKISVVGKGGASKELNPNSNFDALHNIRVSNVKRIENALLKAFGTIHLFDEEIKMRIRFGHVCLTDFPKEPLWPIDKLNDKILSDSRLQSKFATCVATERKQLDSLFEILSECDRQWDGSPFREFKIRAIRKASGRTAEGRNGEPWPCAFDVHFKEDGKIGLWNVTTHEKNILDVNMSCLDNVYSWKLNIKTAKRLTNDKFKAPGTFVYKLRLSPLDNLVYSNTDEISVVSVCEKTRWKYWWNEYYVVEVTRYKFWKLSKFMGNAPGVEIPLDREQASVSFGVSFYRKAWEDEFALNSNLNVGETPEWHPRDLIEESGGVNGLLSEIKNFLEVLQHKLPMPEGNK</sequence>
<organism evidence="3 4">
    <name type="scientific">Glomus cerebriforme</name>
    <dbReference type="NCBI Taxonomy" id="658196"/>
    <lineage>
        <taxon>Eukaryota</taxon>
        <taxon>Fungi</taxon>
        <taxon>Fungi incertae sedis</taxon>
        <taxon>Mucoromycota</taxon>
        <taxon>Glomeromycotina</taxon>
        <taxon>Glomeromycetes</taxon>
        <taxon>Glomerales</taxon>
        <taxon>Glomeraceae</taxon>
        <taxon>Glomus</taxon>
    </lineage>
</organism>
<proteinExistence type="predicted"/>
<feature type="region of interest" description="Disordered" evidence="1">
    <location>
        <begin position="84"/>
        <end position="111"/>
    </location>
</feature>
<dbReference type="OrthoDB" id="4739136at2759"/>
<dbReference type="EMBL" id="QKYT01000027">
    <property type="protein sequence ID" value="RIA97600.1"/>
    <property type="molecule type" value="Genomic_DNA"/>
</dbReference>